<dbReference type="InterPro" id="IPR053973">
    <property type="entry name" value="ERMP1-like_C"/>
</dbReference>
<evidence type="ECO:0000256" key="10">
    <source>
        <dbReference type="ARBA" id="ARBA00022824"/>
    </source>
</evidence>
<evidence type="ECO:0000256" key="9">
    <source>
        <dbReference type="ARBA" id="ARBA00022801"/>
    </source>
</evidence>
<dbReference type="Gene3D" id="3.30.2260.10">
    <property type="entry name" value="Enhancer of rudimentary"/>
    <property type="match status" value="1"/>
</dbReference>
<dbReference type="GO" id="GO:0008237">
    <property type="term" value="F:metallopeptidase activity"/>
    <property type="evidence" value="ECO:0007669"/>
    <property type="project" value="UniProtKB-KW"/>
</dbReference>
<dbReference type="WBParaSite" id="HNAJ_0000747901-mRNA-1">
    <property type="protein sequence ID" value="HNAJ_0000747901-mRNA-1"/>
    <property type="gene ID" value="HNAJ_0000747901"/>
</dbReference>
<keyword evidence="12 17" id="KW-1133">Transmembrane helix</keyword>
<evidence type="ECO:0000256" key="7">
    <source>
        <dbReference type="ARBA" id="ARBA00022692"/>
    </source>
</evidence>
<feature type="region of interest" description="Disordered" evidence="16">
    <location>
        <begin position="1618"/>
        <end position="1655"/>
    </location>
</feature>
<reference evidence="21 22" key="2">
    <citation type="submission" date="2018-11" db="EMBL/GenBank/DDBJ databases">
        <authorList>
            <consortium name="Pathogen Informatics"/>
        </authorList>
    </citation>
    <scope>NUCLEOTIDE SEQUENCE [LARGE SCALE GENOMIC DNA]</scope>
</reference>
<feature type="compositionally biased region" description="Low complexity" evidence="16">
    <location>
        <begin position="1699"/>
        <end position="1714"/>
    </location>
</feature>
<evidence type="ECO:0000313" key="23">
    <source>
        <dbReference type="WBParaSite" id="HNAJ_0000747901-mRNA-1"/>
    </source>
</evidence>
<feature type="domain" description="Endoplasmic reticulum metallopeptidase 1/1-A TM" evidence="20">
    <location>
        <begin position="551"/>
        <end position="696"/>
    </location>
</feature>
<dbReference type="Gene3D" id="3.40.630.10">
    <property type="entry name" value="Zn peptidases"/>
    <property type="match status" value="1"/>
</dbReference>
<keyword evidence="11" id="KW-0862">Zinc</keyword>
<keyword evidence="15" id="KW-0325">Glycoprotein</keyword>
<dbReference type="CDD" id="cd03875">
    <property type="entry name" value="M28_Fxna_like"/>
    <property type="match status" value="1"/>
</dbReference>
<feature type="region of interest" description="Disordered" evidence="16">
    <location>
        <begin position="1746"/>
        <end position="1767"/>
    </location>
</feature>
<evidence type="ECO:0000256" key="12">
    <source>
        <dbReference type="ARBA" id="ARBA00022989"/>
    </source>
</evidence>
<evidence type="ECO:0000256" key="3">
    <source>
        <dbReference type="ARBA" id="ARBA00007491"/>
    </source>
</evidence>
<evidence type="ECO:0000259" key="19">
    <source>
        <dbReference type="Pfam" id="PF22248"/>
    </source>
</evidence>
<dbReference type="STRING" id="102285.A0A158QHH9"/>
<keyword evidence="22" id="KW-1185">Reference proteome</keyword>
<dbReference type="EMBL" id="UZAE01012061">
    <property type="protein sequence ID" value="VDO03335.1"/>
    <property type="molecule type" value="Genomic_DNA"/>
</dbReference>
<feature type="transmembrane region" description="Helical" evidence="17">
    <location>
        <begin position="498"/>
        <end position="517"/>
    </location>
</feature>
<comment type="cofactor">
    <cofactor evidence="1">
        <name>Zn(2+)</name>
        <dbReference type="ChEBI" id="CHEBI:29105"/>
    </cofactor>
</comment>
<evidence type="ECO:0000256" key="13">
    <source>
        <dbReference type="ARBA" id="ARBA00023049"/>
    </source>
</evidence>
<comment type="subcellular location">
    <subcellularLocation>
        <location evidence="2">Endoplasmic reticulum membrane</location>
        <topology evidence="2">Multi-pass membrane protein</topology>
    </subcellularLocation>
</comment>
<evidence type="ECO:0000256" key="8">
    <source>
        <dbReference type="ARBA" id="ARBA00022723"/>
    </source>
</evidence>
<proteinExistence type="inferred from homology"/>
<comment type="similarity">
    <text evidence="3">Belongs to the E(R) family.</text>
</comment>
<feature type="compositionally biased region" description="Low complexity" evidence="16">
    <location>
        <begin position="1758"/>
        <end position="1767"/>
    </location>
</feature>
<dbReference type="InterPro" id="IPR007484">
    <property type="entry name" value="Peptidase_M28"/>
</dbReference>
<feature type="transmembrane region" description="Helical" evidence="17">
    <location>
        <begin position="609"/>
        <end position="638"/>
    </location>
</feature>
<dbReference type="GO" id="GO:0005789">
    <property type="term" value="C:endoplasmic reticulum membrane"/>
    <property type="evidence" value="ECO:0007669"/>
    <property type="project" value="UniProtKB-SubCell"/>
</dbReference>
<dbReference type="GO" id="GO:0006508">
    <property type="term" value="P:proteolysis"/>
    <property type="evidence" value="ECO:0007669"/>
    <property type="project" value="UniProtKB-KW"/>
</dbReference>
<feature type="transmembrane region" description="Helical" evidence="17">
    <location>
        <begin position="689"/>
        <end position="709"/>
    </location>
</feature>
<feature type="transmembrane region" description="Helical" evidence="17">
    <location>
        <begin position="456"/>
        <end position="486"/>
    </location>
</feature>
<feature type="compositionally biased region" description="Basic and acidic residues" evidence="16">
    <location>
        <begin position="1926"/>
        <end position="1935"/>
    </location>
</feature>
<evidence type="ECO:0000256" key="4">
    <source>
        <dbReference type="ARBA" id="ARBA00008803"/>
    </source>
</evidence>
<dbReference type="Pfam" id="PF22248">
    <property type="entry name" value="ERMP1_C"/>
    <property type="match status" value="1"/>
</dbReference>
<protein>
    <submittedName>
        <fullName evidence="23">Peptidase_M28 domain-containing protein</fullName>
    </submittedName>
</protein>
<dbReference type="OrthoDB" id="7887808at2759"/>
<accession>A0A158QHH9</accession>
<keyword evidence="13" id="KW-0482">Metalloprotease</keyword>
<evidence type="ECO:0000256" key="2">
    <source>
        <dbReference type="ARBA" id="ARBA00004477"/>
    </source>
</evidence>
<feature type="domain" description="Endoplasmic reticulum metallopeptidase 1-like C-terminal" evidence="19">
    <location>
        <begin position="719"/>
        <end position="996"/>
    </location>
</feature>
<evidence type="ECO:0000256" key="6">
    <source>
        <dbReference type="ARBA" id="ARBA00022670"/>
    </source>
</evidence>
<evidence type="ECO:0000313" key="21">
    <source>
        <dbReference type="EMBL" id="VDO03335.1"/>
    </source>
</evidence>
<dbReference type="SUPFAM" id="SSF53187">
    <property type="entry name" value="Zn-dependent exopeptidases"/>
    <property type="match status" value="1"/>
</dbReference>
<feature type="transmembrane region" description="Helical" evidence="17">
    <location>
        <begin position="1197"/>
        <end position="1218"/>
    </location>
</feature>
<evidence type="ECO:0000313" key="22">
    <source>
        <dbReference type="Proteomes" id="UP000278807"/>
    </source>
</evidence>
<feature type="transmembrane region" description="Helical" evidence="17">
    <location>
        <begin position="1238"/>
        <end position="1257"/>
    </location>
</feature>
<feature type="transmembrane region" description="Helical" evidence="17">
    <location>
        <begin position="45"/>
        <end position="64"/>
    </location>
</feature>
<dbReference type="PANTHER" id="PTHR13317:SF4">
    <property type="entry name" value="TRANSMEMBRANE ANTERIOR POSTERIOR TRANSFORMATION PROTEIN 1 HOMOLOG"/>
    <property type="match status" value="1"/>
</dbReference>
<keyword evidence="8" id="KW-0479">Metal-binding</keyword>
<keyword evidence="10" id="KW-0256">Endoplasmic reticulum</keyword>
<keyword evidence="6" id="KW-0645">Protease</keyword>
<evidence type="ECO:0000256" key="15">
    <source>
        <dbReference type="ARBA" id="ARBA00023180"/>
    </source>
</evidence>
<evidence type="ECO:0000256" key="17">
    <source>
        <dbReference type="SAM" id="Phobius"/>
    </source>
</evidence>
<dbReference type="PANTHER" id="PTHR13317">
    <property type="entry name" value="TRANSMEMBRANE ANTERIOR POSTERIOR TRANSFORMATION PROTEIN 1 HOMOLOG"/>
    <property type="match status" value="1"/>
</dbReference>
<dbReference type="Pfam" id="PF22249">
    <property type="entry name" value="ERMP1-TM"/>
    <property type="match status" value="1"/>
</dbReference>
<feature type="domain" description="Peptidase M28" evidence="18">
    <location>
        <begin position="176"/>
        <end position="359"/>
    </location>
</feature>
<sequence length="1978" mass="222902">MEVRRREFTAYESLLTTVSPPPSSSSDDINEPNYVIDNPRAIFHLWDWVLIHLTILLCIVYVPLQSISCGPLITNTGLDNTSFQEPFARKHLQYVTSLGPRTSGSINNEIHARKYLFSQLQKIQLLARSSGLDADIDEQISRSASFQTHVHVTTYAHIPNLLLRLHDPRIKRILPARAILINCHYDSALQSPGASDAFVGCANSLEVARVLANGVYPLLNDVIFLLNSAEEIILPASHAFITQHPWAADVAVFVNLEGAGAGGKLMVFQSGPGPASSALIKLYSSTARYPSGSVIGEEVFRFRLIPSDTDFRVFRDYGFIPGLDFAYIGNGYAYHTCHDREERISPSCLYLAGDNLLQLIKTMAADPEVNKIKRLERTGPRPPKEFLYSRVGGTGSIHDGPDPPEHSNVARYVYFDILGTFMLRYPWNIGRFLHWGVVIWISLWVLRLQTTAAGTYYGLFLAFTIQMVFFVTSHFFLFIVGSFFHMYGCRMSWFTNKCNIFGLYVLPLLSYFLAYYTKLFQIPRGSLLKFYPLRYLLGQSNWIDETVIISQLIENDFFKANILVLNTLSLLALCFDSPASYITIAWCLSTILLRWTYQKLSGPNCRFAFVRILVLLLPPLIIFQISSVNTLFEVFIPIMGRAGQNAKPDAIIACLVALTSFPILIFCTDPIQLTTTSASRVLRRMTLNGCITFILVIHTSILGFPYTVIPESHRFTMVPSQQRVAVFHTNRVFSDSAFNSGVTKEDSGVFIFPLDSNRFRYYHHPPSRTPNPFMITVQSYFTSNPIEPFYFPEIEQTEPFSFQHSIPYCGVPSIYPLLNAFDTVYYLPASKHNASFTGFTILERNDEISPKGNKLVNLTLSIHSGSPLTQLYLRTAPDYVRLIKWSFVSENAHPYPVPIPRKNIRDVDANGPKSAHFYINHIDPSCATSSTGLWVQPWLFWLQFSLTNEPIKPEIDDVNLGVGIAVVNQYMDEQAPTGTSEQLRSILRRLPEWSVMGHTILLLQQQVKKPDSRLWADYETVNQCLEGVCKIYEEQLKQQNPTAPTITYDISQLFEFVDQLADLSCLVFNPHSGTYVPHTKEWIKENIYALLRKQAGHAVFFETKDTCRGQTESDSECDIKNPLQSFNLRSYLKEEIWQSSRRHNEENNSQEQICGPFRNRVWKFLSIPQYFESFMCYGLLQCLDHILMVYTFLPLRCILLFMSLLSYSFFSFLGLWMPPFRPEKFTLYATDARELVKFSFVCICTVFLYTFDSSIAYHEIRTQSIIKIYIFFNLLEVADRLLSAVYLDAVDDVLYTVSACLSGRRGEKPGPQPAGNGDSSSNSQEAWENVGLGAFIAQYLFALVCLSLHCLLLLAQVTTLNVAFNSQNRSLLTVMISNNFVELKGNVFRKMGKSNLFQIACADVRERFHYAVWLFIIVCRNMSASGWQYDDFLALLPDILLILLSEFAVDWVKHAFISKFNVIPSDVFSLLNLSYRNLRFLRLFIQIYCIFEVYEEYTVSIAYDLLLCRQGKNTSDYFELLARRMGLTPISLSCLINVMMIQTVKSSWIYVFLLLALPLLFALKVLVHIVLLNRAYAHVHSYTQMMTAKMAKEAAANSVTNSVTDSFTISQKSTTNSSAATTVKPASSGDEEKPKRKTSIFYPPYTGYDQPTRDEGQLAMPQLQPRRSYSDTSFVAAAVLAKLDSEEEEGGEDGEEEFCSLTSCSTDTSSQQRSILKSPPHSETEARFRQFLLDADDMQISHRKTVTFADENSTPRASSSNLPSLSTPPSGIEDFDLPLSPISVCSLGFFSPPLNSEPLVSSSRINSPSKIRATTPISVPRRKCCSLNDLSLLKLDRLNDGLSSTPVPDESAGKHVRFINTEKPVSRRRRTHTENEITSLLILEQLSSALNDETAHLVDAVDVDLLSDEEIAAGAEASFGIQEKLGGTEDGDKTNKTSQVNAEPSNGNANSSADASTASVKQPLSNVDRYSMLGGQIS</sequence>
<evidence type="ECO:0000256" key="5">
    <source>
        <dbReference type="ARBA" id="ARBA00010918"/>
    </source>
</evidence>
<evidence type="ECO:0000259" key="18">
    <source>
        <dbReference type="Pfam" id="PF04389"/>
    </source>
</evidence>
<feature type="compositionally biased region" description="Low complexity" evidence="16">
    <location>
        <begin position="1945"/>
        <end position="1959"/>
    </location>
</feature>
<keyword evidence="9" id="KW-0378">Hydrolase</keyword>
<feature type="transmembrane region" description="Helical" evidence="17">
    <location>
        <begin position="1548"/>
        <end position="1572"/>
    </location>
</feature>
<organism evidence="23">
    <name type="scientific">Rodentolepis nana</name>
    <name type="common">Dwarf tapeworm</name>
    <name type="synonym">Hymenolepis nana</name>
    <dbReference type="NCBI Taxonomy" id="102285"/>
    <lineage>
        <taxon>Eukaryota</taxon>
        <taxon>Metazoa</taxon>
        <taxon>Spiralia</taxon>
        <taxon>Lophotrochozoa</taxon>
        <taxon>Platyhelminthes</taxon>
        <taxon>Cestoda</taxon>
        <taxon>Eucestoda</taxon>
        <taxon>Cyclophyllidea</taxon>
        <taxon>Hymenolepididae</taxon>
        <taxon>Rodentolepis</taxon>
    </lineage>
</organism>
<feature type="transmembrane region" description="Helical" evidence="17">
    <location>
        <begin position="432"/>
        <end position="450"/>
    </location>
</feature>
<dbReference type="InterPro" id="IPR053974">
    <property type="entry name" value="ERMP1_1-A_TM"/>
</dbReference>
<gene>
    <name evidence="21" type="ORF">HNAJ_LOCUS7475</name>
</gene>
<dbReference type="InterPro" id="IPR048024">
    <property type="entry name" value="Fxna-like_M28_dom"/>
</dbReference>
<dbReference type="GO" id="GO:0046872">
    <property type="term" value="F:metal ion binding"/>
    <property type="evidence" value="ECO:0007669"/>
    <property type="project" value="UniProtKB-KW"/>
</dbReference>
<name>A0A158QHH9_RODNA</name>
<reference evidence="23" key="1">
    <citation type="submission" date="2016-04" db="UniProtKB">
        <authorList>
            <consortium name="WormBaseParasite"/>
        </authorList>
    </citation>
    <scope>IDENTIFICATION</scope>
</reference>
<dbReference type="FunFam" id="3.40.630.10:FF:000008">
    <property type="entry name" value="Endoplasmic reticulum metallopeptidase 1"/>
    <property type="match status" value="1"/>
</dbReference>
<feature type="region of interest" description="Disordered" evidence="16">
    <location>
        <begin position="1922"/>
        <end position="1965"/>
    </location>
</feature>
<evidence type="ECO:0000256" key="1">
    <source>
        <dbReference type="ARBA" id="ARBA00001947"/>
    </source>
</evidence>
<evidence type="ECO:0000256" key="11">
    <source>
        <dbReference type="ARBA" id="ARBA00022833"/>
    </source>
</evidence>
<dbReference type="SUPFAM" id="SSF143875">
    <property type="entry name" value="ERH-like"/>
    <property type="match status" value="1"/>
</dbReference>
<feature type="transmembrane region" description="Helical" evidence="17">
    <location>
        <begin position="1339"/>
        <end position="1364"/>
    </location>
</feature>
<feature type="compositionally biased region" description="Acidic residues" evidence="16">
    <location>
        <begin position="1685"/>
        <end position="1698"/>
    </location>
</feature>
<dbReference type="InterPro" id="IPR008010">
    <property type="entry name" value="Tatp1"/>
</dbReference>
<dbReference type="InterPro" id="IPR000781">
    <property type="entry name" value="ERH"/>
</dbReference>
<comment type="similarity">
    <text evidence="4">Belongs to the TAPT1 family.</text>
</comment>
<dbReference type="GO" id="GO:0045724">
    <property type="term" value="P:positive regulation of cilium assembly"/>
    <property type="evidence" value="ECO:0007669"/>
    <property type="project" value="TreeGrafter"/>
</dbReference>
<evidence type="ECO:0000256" key="16">
    <source>
        <dbReference type="SAM" id="MobiDB-lite"/>
    </source>
</evidence>
<dbReference type="Pfam" id="PF01133">
    <property type="entry name" value="ER"/>
    <property type="match status" value="1"/>
</dbReference>
<evidence type="ECO:0000256" key="14">
    <source>
        <dbReference type="ARBA" id="ARBA00023136"/>
    </source>
</evidence>
<dbReference type="Pfam" id="PF04389">
    <property type="entry name" value="Peptidase_M28"/>
    <property type="match status" value="1"/>
</dbReference>
<keyword evidence="7 17" id="KW-0812">Transmembrane</keyword>
<comment type="similarity">
    <text evidence="5">Belongs to the peptidase M28 family.</text>
</comment>
<dbReference type="PROSITE" id="PS01290">
    <property type="entry name" value="ER"/>
    <property type="match status" value="1"/>
</dbReference>
<dbReference type="Proteomes" id="UP000278807">
    <property type="component" value="Unassembled WGS sequence"/>
</dbReference>
<keyword evidence="14 17" id="KW-0472">Membrane</keyword>
<dbReference type="GO" id="GO:0036064">
    <property type="term" value="C:ciliary basal body"/>
    <property type="evidence" value="ECO:0007669"/>
    <property type="project" value="TreeGrafter"/>
</dbReference>
<dbReference type="Pfam" id="PF05346">
    <property type="entry name" value="DUF747"/>
    <property type="match status" value="2"/>
</dbReference>
<feature type="region of interest" description="Disordered" evidence="16">
    <location>
        <begin position="1685"/>
        <end position="1723"/>
    </location>
</feature>
<dbReference type="InterPro" id="IPR035912">
    <property type="entry name" value="EHR_sf"/>
</dbReference>
<evidence type="ECO:0000259" key="20">
    <source>
        <dbReference type="Pfam" id="PF22249"/>
    </source>
</evidence>
<feature type="transmembrane region" description="Helical" evidence="17">
    <location>
        <begin position="650"/>
        <end position="668"/>
    </location>
</feature>